<organism evidence="1 2">
    <name type="scientific">Aeromonas salmonicida</name>
    <dbReference type="NCBI Taxonomy" id="645"/>
    <lineage>
        <taxon>Bacteria</taxon>
        <taxon>Pseudomonadati</taxon>
        <taxon>Pseudomonadota</taxon>
        <taxon>Gammaproteobacteria</taxon>
        <taxon>Aeromonadales</taxon>
        <taxon>Aeromonadaceae</taxon>
        <taxon>Aeromonas</taxon>
    </lineage>
</organism>
<gene>
    <name evidence="1" type="ORF">DEU50_103244</name>
</gene>
<comment type="caution">
    <text evidence="1">The sequence shown here is derived from an EMBL/GenBank/DDBJ whole genome shotgun (WGS) entry which is preliminary data.</text>
</comment>
<dbReference type="EMBL" id="QLLM01000003">
    <property type="protein sequence ID" value="RAJ07372.1"/>
    <property type="molecule type" value="Genomic_DNA"/>
</dbReference>
<sequence>MPSVAMCYGAVHKNGCEPWSEPASRRRTTLYINHKSVNAPYNDYYLNRLLFDTKKLNKSIYRYVYLML</sequence>
<reference evidence="1 2" key="1">
    <citation type="submission" date="2018-06" db="EMBL/GenBank/DDBJ databases">
        <title>Freshwater and sediment microbial communities from various areas in North America, analyzing microbe dynamics in response to fracking.</title>
        <authorList>
            <person name="Lamendella R."/>
        </authorList>
    </citation>
    <scope>NUCLEOTIDE SEQUENCE [LARGE SCALE GENOMIC DNA]</scope>
    <source>
        <strain evidence="1 2">17</strain>
    </source>
</reference>
<evidence type="ECO:0000313" key="1">
    <source>
        <dbReference type="EMBL" id="RAJ07372.1"/>
    </source>
</evidence>
<accession>A0AAX1PLY8</accession>
<dbReference type="AlphaFoldDB" id="A0AAX1PLY8"/>
<evidence type="ECO:0000313" key="2">
    <source>
        <dbReference type="Proteomes" id="UP000249422"/>
    </source>
</evidence>
<proteinExistence type="predicted"/>
<name>A0AAX1PLY8_AERSA</name>
<protein>
    <submittedName>
        <fullName evidence="1">Uncharacterized protein</fullName>
    </submittedName>
</protein>
<dbReference type="Proteomes" id="UP000249422">
    <property type="component" value="Unassembled WGS sequence"/>
</dbReference>